<protein>
    <submittedName>
        <fullName evidence="2">Uncharacterized protein</fullName>
    </submittedName>
</protein>
<sequence length="343" mass="39094">MSSSSSELFEPEHSIEQCSLALSIVSKQGELRPRDSPIVVNQAKEGCTVFVHSLRYWKRSILMRRVHLSANITSGIPNIRAQLRHFRRQCGHFSWWRILGEVADRSGTQSVAQHRLRFSLQIPGLLRYDPPFRIPGDAHRDRRADLTKAPEDGGLVPVTVREPSLEDEPNYLPLSEDMIHSKFEPVEDSQFLTFIISFNPPPVTTFLPILSQPAMFRVVLRRVYGLLVASLSSSEGGSTTSSDSISQMSDDELQEALTEHKSSRLLLPARLTPGFWGKLPMEDFCRRYQLPEDILSVLKQMKIKDAHSLSRVYLRELQNNRMDLRSISMLRLAVIRFSSESRP</sequence>
<dbReference type="AlphaFoldDB" id="A0AAD4M4M0"/>
<dbReference type="Proteomes" id="UP001203297">
    <property type="component" value="Unassembled WGS sequence"/>
</dbReference>
<proteinExistence type="predicted"/>
<feature type="region of interest" description="Disordered" evidence="1">
    <location>
        <begin position="232"/>
        <end position="253"/>
    </location>
</feature>
<evidence type="ECO:0000313" key="3">
    <source>
        <dbReference type="Proteomes" id="UP001203297"/>
    </source>
</evidence>
<name>A0AAD4M4M0_9AGAM</name>
<evidence type="ECO:0000313" key="2">
    <source>
        <dbReference type="EMBL" id="KAI0301680.1"/>
    </source>
</evidence>
<comment type="caution">
    <text evidence="2">The sequence shown here is derived from an EMBL/GenBank/DDBJ whole genome shotgun (WGS) entry which is preliminary data.</text>
</comment>
<keyword evidence="3" id="KW-1185">Reference proteome</keyword>
<accession>A0AAD4M4M0</accession>
<dbReference type="EMBL" id="WTXG01000013">
    <property type="protein sequence ID" value="KAI0301680.1"/>
    <property type="molecule type" value="Genomic_DNA"/>
</dbReference>
<organism evidence="2 3">
    <name type="scientific">Multifurca ochricompacta</name>
    <dbReference type="NCBI Taxonomy" id="376703"/>
    <lineage>
        <taxon>Eukaryota</taxon>
        <taxon>Fungi</taxon>
        <taxon>Dikarya</taxon>
        <taxon>Basidiomycota</taxon>
        <taxon>Agaricomycotina</taxon>
        <taxon>Agaricomycetes</taxon>
        <taxon>Russulales</taxon>
        <taxon>Russulaceae</taxon>
        <taxon>Multifurca</taxon>
    </lineage>
</organism>
<feature type="compositionally biased region" description="Low complexity" evidence="1">
    <location>
        <begin position="232"/>
        <end position="248"/>
    </location>
</feature>
<gene>
    <name evidence="2" type="ORF">B0F90DRAFT_1925347</name>
</gene>
<evidence type="ECO:0000256" key="1">
    <source>
        <dbReference type="SAM" id="MobiDB-lite"/>
    </source>
</evidence>
<reference evidence="2" key="1">
    <citation type="journal article" date="2022" name="New Phytol.">
        <title>Evolutionary transition to the ectomycorrhizal habit in the genomes of a hyperdiverse lineage of mushroom-forming fungi.</title>
        <authorList>
            <person name="Looney B."/>
            <person name="Miyauchi S."/>
            <person name="Morin E."/>
            <person name="Drula E."/>
            <person name="Courty P.E."/>
            <person name="Kohler A."/>
            <person name="Kuo A."/>
            <person name="LaButti K."/>
            <person name="Pangilinan J."/>
            <person name="Lipzen A."/>
            <person name="Riley R."/>
            <person name="Andreopoulos W."/>
            <person name="He G."/>
            <person name="Johnson J."/>
            <person name="Nolan M."/>
            <person name="Tritt A."/>
            <person name="Barry K.W."/>
            <person name="Grigoriev I.V."/>
            <person name="Nagy L.G."/>
            <person name="Hibbett D."/>
            <person name="Henrissat B."/>
            <person name="Matheny P.B."/>
            <person name="Labbe J."/>
            <person name="Martin F.M."/>
        </authorList>
    </citation>
    <scope>NUCLEOTIDE SEQUENCE</scope>
    <source>
        <strain evidence="2">BPL690</strain>
    </source>
</reference>